<evidence type="ECO:0000313" key="4">
    <source>
        <dbReference type="EMBL" id="TDR41753.1"/>
    </source>
</evidence>
<evidence type="ECO:0000256" key="2">
    <source>
        <dbReference type="PROSITE-ProRule" id="PRU00169"/>
    </source>
</evidence>
<gene>
    <name evidence="4" type="ORF">DFR29_110237</name>
</gene>
<feature type="modified residue" description="4-aspartylphosphate" evidence="2">
    <location>
        <position position="65"/>
    </location>
</feature>
<keyword evidence="1 2" id="KW-0597">Phosphoprotein</keyword>
<dbReference type="PANTHER" id="PTHR44591:SF25">
    <property type="entry name" value="CHEMOTAXIS TWO-COMPONENT RESPONSE REGULATOR"/>
    <property type="match status" value="1"/>
</dbReference>
<protein>
    <submittedName>
        <fullName evidence="4">Response regulator receiver domain-containing protein</fullName>
    </submittedName>
</protein>
<organism evidence="4 5">
    <name type="scientific">Tahibacter aquaticus</name>
    <dbReference type="NCBI Taxonomy" id="520092"/>
    <lineage>
        <taxon>Bacteria</taxon>
        <taxon>Pseudomonadati</taxon>
        <taxon>Pseudomonadota</taxon>
        <taxon>Gammaproteobacteria</taxon>
        <taxon>Lysobacterales</taxon>
        <taxon>Rhodanobacteraceae</taxon>
        <taxon>Tahibacter</taxon>
    </lineage>
</organism>
<dbReference type="Gene3D" id="3.40.50.2300">
    <property type="match status" value="1"/>
</dbReference>
<reference evidence="4 5" key="1">
    <citation type="submission" date="2019-03" db="EMBL/GenBank/DDBJ databases">
        <title>Genomic Encyclopedia of Type Strains, Phase IV (KMG-IV): sequencing the most valuable type-strain genomes for metagenomic binning, comparative biology and taxonomic classification.</title>
        <authorList>
            <person name="Goeker M."/>
        </authorList>
    </citation>
    <scope>NUCLEOTIDE SEQUENCE [LARGE SCALE GENOMIC DNA]</scope>
    <source>
        <strain evidence="4 5">DSM 21667</strain>
    </source>
</reference>
<sequence>MQELASTSAADEPRHILVVDDTIAARVSLAGLLRVLGFIVYEAADADQALTLLSASLPVDCVITDVEMAGSMNGLGLLRHLRNTTPHLPVVLVTGLDLRPQDLGDGVVCFRKPYRPEQLLSHLDTVLAKHESR</sequence>
<dbReference type="InterPro" id="IPR011006">
    <property type="entry name" value="CheY-like_superfamily"/>
</dbReference>
<evidence type="ECO:0000313" key="5">
    <source>
        <dbReference type="Proteomes" id="UP000295293"/>
    </source>
</evidence>
<evidence type="ECO:0000259" key="3">
    <source>
        <dbReference type="PROSITE" id="PS50110"/>
    </source>
</evidence>
<proteinExistence type="predicted"/>
<dbReference type="EMBL" id="SNZH01000010">
    <property type="protein sequence ID" value="TDR41753.1"/>
    <property type="molecule type" value="Genomic_DNA"/>
</dbReference>
<dbReference type="CDD" id="cd00156">
    <property type="entry name" value="REC"/>
    <property type="match status" value="1"/>
</dbReference>
<name>A0A4R6YTM1_9GAMM</name>
<dbReference type="PROSITE" id="PS50110">
    <property type="entry name" value="RESPONSE_REGULATORY"/>
    <property type="match status" value="1"/>
</dbReference>
<dbReference type="SUPFAM" id="SSF52172">
    <property type="entry name" value="CheY-like"/>
    <property type="match status" value="1"/>
</dbReference>
<accession>A0A4R6YTM1</accession>
<dbReference type="AlphaFoldDB" id="A0A4R6YTM1"/>
<dbReference type="Proteomes" id="UP000295293">
    <property type="component" value="Unassembled WGS sequence"/>
</dbReference>
<dbReference type="RefSeq" id="WP_166654157.1">
    <property type="nucleotide sequence ID" value="NZ_SNZH01000010.1"/>
</dbReference>
<feature type="domain" description="Response regulatory" evidence="3">
    <location>
        <begin position="15"/>
        <end position="127"/>
    </location>
</feature>
<comment type="caution">
    <text evidence="4">The sequence shown here is derived from an EMBL/GenBank/DDBJ whole genome shotgun (WGS) entry which is preliminary data.</text>
</comment>
<dbReference type="InterPro" id="IPR050595">
    <property type="entry name" value="Bact_response_regulator"/>
</dbReference>
<keyword evidence="5" id="KW-1185">Reference proteome</keyword>
<dbReference type="GO" id="GO:0000160">
    <property type="term" value="P:phosphorelay signal transduction system"/>
    <property type="evidence" value="ECO:0007669"/>
    <property type="project" value="InterPro"/>
</dbReference>
<evidence type="ECO:0000256" key="1">
    <source>
        <dbReference type="ARBA" id="ARBA00022553"/>
    </source>
</evidence>
<dbReference type="InterPro" id="IPR001789">
    <property type="entry name" value="Sig_transdc_resp-reg_receiver"/>
</dbReference>
<dbReference type="SMART" id="SM00448">
    <property type="entry name" value="REC"/>
    <property type="match status" value="1"/>
</dbReference>
<dbReference type="Pfam" id="PF00072">
    <property type="entry name" value="Response_reg"/>
    <property type="match status" value="1"/>
</dbReference>
<dbReference type="PANTHER" id="PTHR44591">
    <property type="entry name" value="STRESS RESPONSE REGULATOR PROTEIN 1"/>
    <property type="match status" value="1"/>
</dbReference>